<gene>
    <name evidence="5" type="ORF">FYJ29_09140</name>
</gene>
<dbReference type="Proteomes" id="UP000483362">
    <property type="component" value="Unassembled WGS sequence"/>
</dbReference>
<comment type="similarity">
    <text evidence="1 4">Belongs to the bacterial histone-like protein family.</text>
</comment>
<evidence type="ECO:0000256" key="2">
    <source>
        <dbReference type="ARBA" id="ARBA00023067"/>
    </source>
</evidence>
<dbReference type="GO" id="GO:0030261">
    <property type="term" value="P:chromosome condensation"/>
    <property type="evidence" value="ECO:0007669"/>
    <property type="project" value="UniProtKB-KW"/>
</dbReference>
<evidence type="ECO:0000256" key="4">
    <source>
        <dbReference type="RuleBase" id="RU003939"/>
    </source>
</evidence>
<evidence type="ECO:0000313" key="6">
    <source>
        <dbReference type="Proteomes" id="UP000483362"/>
    </source>
</evidence>
<dbReference type="InterPro" id="IPR010992">
    <property type="entry name" value="IHF-like_DNA-bd_dom_sf"/>
</dbReference>
<keyword evidence="3 5" id="KW-0238">DNA-binding</keyword>
<proteinExistence type="inferred from homology"/>
<sequence length="93" mass="10202">MENKELVEIISEKLGRSKSDVGKLATALCDVIEERCGALDSVAVPGFGTFEGKKKNERVMVNPSNGKRMLVPPKITLNFKVSNVLKTRLKNNA</sequence>
<dbReference type="GO" id="GO:0030527">
    <property type="term" value="F:structural constituent of chromatin"/>
    <property type="evidence" value="ECO:0007669"/>
    <property type="project" value="InterPro"/>
</dbReference>
<dbReference type="AlphaFoldDB" id="A0A6L5XDV9"/>
<dbReference type="RefSeq" id="WP_154328869.1">
    <property type="nucleotide sequence ID" value="NZ_CP045696.1"/>
</dbReference>
<organism evidence="5 6">
    <name type="scientific">Sodaliphilus pleomorphus</name>
    <dbReference type="NCBI Taxonomy" id="2606626"/>
    <lineage>
        <taxon>Bacteria</taxon>
        <taxon>Pseudomonadati</taxon>
        <taxon>Bacteroidota</taxon>
        <taxon>Bacteroidia</taxon>
        <taxon>Bacteroidales</taxon>
        <taxon>Muribaculaceae</taxon>
        <taxon>Sodaliphilus</taxon>
    </lineage>
</organism>
<dbReference type="Gene3D" id="4.10.520.10">
    <property type="entry name" value="IHF-like DNA-binding proteins"/>
    <property type="match status" value="1"/>
</dbReference>
<comment type="caution">
    <text evidence="5">The sequence shown here is derived from an EMBL/GenBank/DDBJ whole genome shotgun (WGS) entry which is preliminary data.</text>
</comment>
<dbReference type="SUPFAM" id="SSF47729">
    <property type="entry name" value="IHF-like DNA-binding proteins"/>
    <property type="match status" value="1"/>
</dbReference>
<protein>
    <submittedName>
        <fullName evidence="5">HU family DNA-binding protein</fullName>
    </submittedName>
</protein>
<name>A0A6L5XDV9_9BACT</name>
<dbReference type="PANTHER" id="PTHR33175:SF3">
    <property type="entry name" value="DNA-BINDING PROTEIN HU-BETA"/>
    <property type="match status" value="1"/>
</dbReference>
<accession>A0A6L5XDV9</accession>
<keyword evidence="2" id="KW-0226">DNA condensation</keyword>
<dbReference type="Pfam" id="PF00216">
    <property type="entry name" value="Bac_DNA_binding"/>
    <property type="match status" value="1"/>
</dbReference>
<reference evidence="5 6" key="1">
    <citation type="submission" date="2019-08" db="EMBL/GenBank/DDBJ databases">
        <title>In-depth cultivation of the pig gut microbiome towards novel bacterial diversity and tailored functional studies.</title>
        <authorList>
            <person name="Wylensek D."/>
            <person name="Hitch T.C.A."/>
            <person name="Clavel T."/>
        </authorList>
    </citation>
    <scope>NUCLEOTIDE SEQUENCE [LARGE SCALE GENOMIC DNA]</scope>
    <source>
        <strain evidence="5 6">Oil-RF-744-WCA-WT-10</strain>
    </source>
</reference>
<dbReference type="EMBL" id="VULT01000013">
    <property type="protein sequence ID" value="MSS17917.1"/>
    <property type="molecule type" value="Genomic_DNA"/>
</dbReference>
<evidence type="ECO:0000256" key="1">
    <source>
        <dbReference type="ARBA" id="ARBA00010529"/>
    </source>
</evidence>
<dbReference type="InterPro" id="IPR000119">
    <property type="entry name" value="Hist_DNA-bd"/>
</dbReference>
<dbReference type="GO" id="GO:0005829">
    <property type="term" value="C:cytosol"/>
    <property type="evidence" value="ECO:0007669"/>
    <property type="project" value="TreeGrafter"/>
</dbReference>
<keyword evidence="6" id="KW-1185">Reference proteome</keyword>
<evidence type="ECO:0000313" key="5">
    <source>
        <dbReference type="EMBL" id="MSS17917.1"/>
    </source>
</evidence>
<evidence type="ECO:0000256" key="3">
    <source>
        <dbReference type="ARBA" id="ARBA00023125"/>
    </source>
</evidence>
<dbReference type="PANTHER" id="PTHR33175">
    <property type="entry name" value="DNA-BINDING PROTEIN HU"/>
    <property type="match status" value="1"/>
</dbReference>
<dbReference type="CDD" id="cd13832">
    <property type="entry name" value="IHF"/>
    <property type="match status" value="1"/>
</dbReference>
<dbReference type="GO" id="GO:0003677">
    <property type="term" value="F:DNA binding"/>
    <property type="evidence" value="ECO:0007669"/>
    <property type="project" value="UniProtKB-KW"/>
</dbReference>
<dbReference type="SMART" id="SM00411">
    <property type="entry name" value="BHL"/>
    <property type="match status" value="1"/>
</dbReference>